<sequence length="434" mass="50023">MVDTRCVNPIYQLDVDVMAIEYVLYKAIEAQHRLLKSLHRIQRILSTANDLKNVQDAAEAALRLVEIYDTALVKLFSNNHGLDKLSECTKLDADLLRFLTLFNIWLHQQIDEFEIAAPQVSSEMKFNLLCDQLINHFFRVRWLRTREGGASRGDLPSESGGSNQKSIPQNPQLCLAHHILPQFLHLCDHLLPFFMHLSHKIQPPEARLSEKWMELACSFMVQGAIEILDAPDLFKHGSDVAKVALEECFAWGYVVRNTYANNPALIQRISTQLQATIPETIGDRTEDFTQRIPHVMSLEDDCWKMFYDDGTNGEGHDTLRSSRELSQWTTMRQDALDAVLAIFAAMQDETESEAEAQARRPVQYLRKHYPRSKFLDEVANFLAISWQKLHRPEWHGKPVLVQIEEGSLQGLSSEQFEDFKLRARIHHEDYFEVP</sequence>
<proteinExistence type="predicted"/>
<evidence type="ECO:0000313" key="2">
    <source>
        <dbReference type="Proteomes" id="UP001309876"/>
    </source>
</evidence>
<protein>
    <submittedName>
        <fullName evidence="1">Uncharacterized protein</fullName>
    </submittedName>
</protein>
<keyword evidence="2" id="KW-1185">Reference proteome</keyword>
<accession>A0AAN7Y745</accession>
<gene>
    <name evidence="1" type="ORF">LTR05_004001</name>
</gene>
<dbReference type="EMBL" id="JAVRRJ010000003">
    <property type="protein sequence ID" value="KAK5086833.1"/>
    <property type="molecule type" value="Genomic_DNA"/>
</dbReference>
<dbReference type="AlphaFoldDB" id="A0AAN7Y745"/>
<organism evidence="1 2">
    <name type="scientific">Lithohypha guttulata</name>
    <dbReference type="NCBI Taxonomy" id="1690604"/>
    <lineage>
        <taxon>Eukaryota</taxon>
        <taxon>Fungi</taxon>
        <taxon>Dikarya</taxon>
        <taxon>Ascomycota</taxon>
        <taxon>Pezizomycotina</taxon>
        <taxon>Eurotiomycetes</taxon>
        <taxon>Chaetothyriomycetidae</taxon>
        <taxon>Chaetothyriales</taxon>
        <taxon>Trichomeriaceae</taxon>
        <taxon>Lithohypha</taxon>
    </lineage>
</organism>
<comment type="caution">
    <text evidence="1">The sequence shown here is derived from an EMBL/GenBank/DDBJ whole genome shotgun (WGS) entry which is preliminary data.</text>
</comment>
<dbReference type="Proteomes" id="UP001309876">
    <property type="component" value="Unassembled WGS sequence"/>
</dbReference>
<reference evidence="1 2" key="1">
    <citation type="submission" date="2023-08" db="EMBL/GenBank/DDBJ databases">
        <title>Black Yeasts Isolated from many extreme environments.</title>
        <authorList>
            <person name="Coleine C."/>
            <person name="Stajich J.E."/>
            <person name="Selbmann L."/>
        </authorList>
    </citation>
    <scope>NUCLEOTIDE SEQUENCE [LARGE SCALE GENOMIC DNA]</scope>
    <source>
        <strain evidence="1 2">CCFEE 5910</strain>
    </source>
</reference>
<name>A0AAN7Y745_9EURO</name>
<evidence type="ECO:0000313" key="1">
    <source>
        <dbReference type="EMBL" id="KAK5086833.1"/>
    </source>
</evidence>